<sequence>MSKTSDKLAAGVRKAKDEPAAPTAQSAETAPRRKPIPDHDPAYGLPAPTQGLHPARIWPD</sequence>
<protein>
    <submittedName>
        <fullName evidence="2">Uncharacterized protein</fullName>
    </submittedName>
</protein>
<dbReference type="EMBL" id="JBAJEX010000010">
    <property type="protein sequence ID" value="MEO1767767.1"/>
    <property type="molecule type" value="Genomic_DNA"/>
</dbReference>
<proteinExistence type="predicted"/>
<feature type="region of interest" description="Disordered" evidence="1">
    <location>
        <begin position="1"/>
        <end position="60"/>
    </location>
</feature>
<organism evidence="2 3">
    <name type="scientific">Thiobacter aerophilum</name>
    <dbReference type="NCBI Taxonomy" id="3121275"/>
    <lineage>
        <taxon>Bacteria</taxon>
        <taxon>Pseudomonadati</taxon>
        <taxon>Pseudomonadota</taxon>
        <taxon>Betaproteobacteria</taxon>
        <taxon>Burkholderiales</taxon>
        <taxon>Thiobacteraceae</taxon>
        <taxon>Thiobacter</taxon>
    </lineage>
</organism>
<evidence type="ECO:0000256" key="1">
    <source>
        <dbReference type="SAM" id="MobiDB-lite"/>
    </source>
</evidence>
<name>A0ABV0EK40_9BURK</name>
<gene>
    <name evidence="2" type="ORF">V6E02_11140</name>
</gene>
<dbReference type="RefSeq" id="WP_347308878.1">
    <property type="nucleotide sequence ID" value="NZ_JBAJEX010000010.1"/>
</dbReference>
<evidence type="ECO:0000313" key="3">
    <source>
        <dbReference type="Proteomes" id="UP001482231"/>
    </source>
</evidence>
<evidence type="ECO:0000313" key="2">
    <source>
        <dbReference type="EMBL" id="MEO1767767.1"/>
    </source>
</evidence>
<dbReference type="Proteomes" id="UP001482231">
    <property type="component" value="Unassembled WGS sequence"/>
</dbReference>
<reference evidence="2 3" key="1">
    <citation type="submission" date="2024-02" db="EMBL/GenBank/DDBJ databases">
        <title>New thermophilic sulfur-oxidizing bacteria from a hot springs of the Uzon caldera (Kamchatka, Russia).</title>
        <authorList>
            <person name="Dukat A.M."/>
            <person name="Elcheninov A.G."/>
            <person name="Frolov E.N."/>
        </authorList>
    </citation>
    <scope>NUCLEOTIDE SEQUENCE [LARGE SCALE GENOMIC DNA]</scope>
    <source>
        <strain evidence="2 3">AK1</strain>
    </source>
</reference>
<accession>A0ABV0EK40</accession>
<keyword evidence="3" id="KW-1185">Reference proteome</keyword>
<comment type="caution">
    <text evidence="2">The sequence shown here is derived from an EMBL/GenBank/DDBJ whole genome shotgun (WGS) entry which is preliminary data.</text>
</comment>